<dbReference type="OrthoDB" id="9760040at2"/>
<keyword evidence="3" id="KW-1185">Reference proteome</keyword>
<protein>
    <submittedName>
        <fullName evidence="2">Uncharacterized conserved protein, DUF885 familyt</fullName>
    </submittedName>
</protein>
<proteinExistence type="predicted"/>
<dbReference type="PROSITE" id="PS51257">
    <property type="entry name" value="PROKAR_LIPOPROTEIN"/>
    <property type="match status" value="1"/>
</dbReference>
<dbReference type="Pfam" id="PF05960">
    <property type="entry name" value="DUF885"/>
    <property type="match status" value="1"/>
</dbReference>
<dbReference type="PANTHER" id="PTHR33361">
    <property type="entry name" value="GLR0591 PROTEIN"/>
    <property type="match status" value="1"/>
</dbReference>
<feature type="signal peptide" evidence="1">
    <location>
        <begin position="1"/>
        <end position="22"/>
    </location>
</feature>
<name>A0A1M5EHF3_9BACT</name>
<dbReference type="PANTHER" id="PTHR33361:SF16">
    <property type="entry name" value="DUF885 DOMAIN-CONTAINING PROTEIN"/>
    <property type="match status" value="1"/>
</dbReference>
<organism evidence="2 3">
    <name type="scientific">Cnuella takakiae</name>
    <dbReference type="NCBI Taxonomy" id="1302690"/>
    <lineage>
        <taxon>Bacteria</taxon>
        <taxon>Pseudomonadati</taxon>
        <taxon>Bacteroidota</taxon>
        <taxon>Chitinophagia</taxon>
        <taxon>Chitinophagales</taxon>
        <taxon>Chitinophagaceae</taxon>
        <taxon>Cnuella</taxon>
    </lineage>
</organism>
<dbReference type="AlphaFoldDB" id="A0A1M5EHF3"/>
<dbReference type="InterPro" id="IPR010281">
    <property type="entry name" value="DUF885"/>
</dbReference>
<accession>A0A1M5EHF3</accession>
<dbReference type="EMBL" id="FQUO01000012">
    <property type="protein sequence ID" value="SHF78491.1"/>
    <property type="molecule type" value="Genomic_DNA"/>
</dbReference>
<dbReference type="Proteomes" id="UP000184368">
    <property type="component" value="Unassembled WGS sequence"/>
</dbReference>
<feature type="chain" id="PRO_5012974170" evidence="1">
    <location>
        <begin position="23"/>
        <end position="595"/>
    </location>
</feature>
<keyword evidence="1" id="KW-0732">Signal</keyword>
<sequence>MMQRLLTLLLALWVLAGCGANEAGKEAEGGKNTQLAALLDNYFEENLKLYPLSATLVGDNRYNDQLPADFTDSHRAKVKALLQSTLDQLHKIDRNSLGENDRISYDFLDTYGSMQLEELNYPFNLIPTDQMWGQHLVLGQFASGGSAQPFKTVQDYNNWLKRIDAMGVWMDSAIVYFRRGMAQGITLPKPLVQKLIPQFEAMATADPKQHLFYGPINTLPEGFSQAEKSQLTAAYTSAITGKVVPMNRRMADFLKNEYLPKARTTSGYGAMPQGAEYYKLRVKMATTTNKTPEEIYQTGLQEVARIRSEMEALKNSVGFKGDLKAFFANLNTDPKLKPFKTPEEVLNAFRQIQEKIKPKLKEQFSTEPKTPFEIRQTEAFRAESASAEYNASPDNVKPGIFYVPILDARQFTVHSGMESLFLHEAIPGHHYQISLQRENKSLPRLRQYDPFSNAYVEGWALYCESLGKDLGLYTDPYQLMGALGDEMHRAIRLVVDVGLHTKGMTREAAIQYMMDNEPISEQGATAEIERYMSGPGQALGYKIGQLKIRELRSKYEKQLGSKFRIADFHTEVLKDGSMPLSTLEAKMDRWAAGVK</sequence>
<evidence type="ECO:0000313" key="2">
    <source>
        <dbReference type="EMBL" id="SHF78491.1"/>
    </source>
</evidence>
<evidence type="ECO:0000256" key="1">
    <source>
        <dbReference type="SAM" id="SignalP"/>
    </source>
</evidence>
<reference evidence="2 3" key="1">
    <citation type="submission" date="2016-11" db="EMBL/GenBank/DDBJ databases">
        <authorList>
            <person name="Jaros S."/>
            <person name="Januszkiewicz K."/>
            <person name="Wedrychowicz H."/>
        </authorList>
    </citation>
    <scope>NUCLEOTIDE SEQUENCE [LARGE SCALE GENOMIC DNA]</scope>
    <source>
        <strain evidence="2 3">DSM 26897</strain>
    </source>
</reference>
<gene>
    <name evidence="2" type="ORF">SAMN05444008_11242</name>
</gene>
<evidence type="ECO:0000313" key="3">
    <source>
        <dbReference type="Proteomes" id="UP000184368"/>
    </source>
</evidence>
<dbReference type="RefSeq" id="WP_143157359.1">
    <property type="nucleotide sequence ID" value="NZ_FQUO01000012.1"/>
</dbReference>